<dbReference type="Pfam" id="PF16746">
    <property type="entry name" value="BAR_3"/>
    <property type="match status" value="1"/>
</dbReference>
<dbReference type="Gene3D" id="1.10.220.150">
    <property type="entry name" value="Arf GTPase activating protein"/>
    <property type="match status" value="1"/>
</dbReference>
<keyword evidence="10" id="KW-1185">Reference proteome</keyword>
<dbReference type="GO" id="GO:0005768">
    <property type="term" value="C:endosome"/>
    <property type="evidence" value="ECO:0007669"/>
    <property type="project" value="TreeGrafter"/>
</dbReference>
<dbReference type="GO" id="GO:0005096">
    <property type="term" value="F:GTPase activator activity"/>
    <property type="evidence" value="ECO:0007669"/>
    <property type="project" value="UniProtKB-KW"/>
</dbReference>
<dbReference type="CDD" id="cd08204">
    <property type="entry name" value="ArfGap"/>
    <property type="match status" value="1"/>
</dbReference>
<evidence type="ECO:0000259" key="7">
    <source>
        <dbReference type="PROSITE" id="PS50003"/>
    </source>
</evidence>
<keyword evidence="2 4" id="KW-0863">Zinc-finger</keyword>
<evidence type="ECO:0000256" key="2">
    <source>
        <dbReference type="ARBA" id="ARBA00022771"/>
    </source>
</evidence>
<evidence type="ECO:0000256" key="5">
    <source>
        <dbReference type="RuleBase" id="RU369028"/>
    </source>
</evidence>
<dbReference type="PANTHER" id="PTHR23180:SF160">
    <property type="entry name" value="ADP-RIBOSYLATION FACTOR GTPASE-ACTIVATING PROTEIN EFFECTOR PROTEIN 1"/>
    <property type="match status" value="1"/>
</dbReference>
<dbReference type="Pfam" id="PF00169">
    <property type="entry name" value="PH"/>
    <property type="match status" value="1"/>
</dbReference>
<dbReference type="GO" id="GO:0008270">
    <property type="term" value="F:zinc ion binding"/>
    <property type="evidence" value="ECO:0007669"/>
    <property type="project" value="UniProtKB-KW"/>
</dbReference>
<comment type="subcellular location">
    <subcellularLocation>
        <location evidence="5">Cytoplasm</location>
    </subcellularLocation>
</comment>
<feature type="region of interest" description="Disordered" evidence="6">
    <location>
        <begin position="989"/>
        <end position="1009"/>
    </location>
</feature>
<dbReference type="OrthoDB" id="10266696at2759"/>
<dbReference type="Pfam" id="PF01412">
    <property type="entry name" value="ArfGap"/>
    <property type="match status" value="1"/>
</dbReference>
<dbReference type="STRING" id="1051890.A0A3N4M376"/>
<gene>
    <name evidence="9" type="ORF">L211DRAFT_894213</name>
</gene>
<evidence type="ECO:0000259" key="8">
    <source>
        <dbReference type="PROSITE" id="PS50115"/>
    </source>
</evidence>
<keyword evidence="5" id="KW-0040">ANK repeat</keyword>
<dbReference type="InterPro" id="IPR045258">
    <property type="entry name" value="ACAP1/2/3-like"/>
</dbReference>
<dbReference type="FunFam" id="1.20.1270.60:FF:000051">
    <property type="entry name" value="ARF GTPase activator (Csx2)"/>
    <property type="match status" value="1"/>
</dbReference>
<feature type="region of interest" description="Disordered" evidence="6">
    <location>
        <begin position="1054"/>
        <end position="1104"/>
    </location>
</feature>
<reference evidence="9 10" key="1">
    <citation type="journal article" date="2018" name="Nat. Ecol. Evol.">
        <title>Pezizomycetes genomes reveal the molecular basis of ectomycorrhizal truffle lifestyle.</title>
        <authorList>
            <person name="Murat C."/>
            <person name="Payen T."/>
            <person name="Noel B."/>
            <person name="Kuo A."/>
            <person name="Morin E."/>
            <person name="Chen J."/>
            <person name="Kohler A."/>
            <person name="Krizsan K."/>
            <person name="Balestrini R."/>
            <person name="Da Silva C."/>
            <person name="Montanini B."/>
            <person name="Hainaut M."/>
            <person name="Levati E."/>
            <person name="Barry K.W."/>
            <person name="Belfiori B."/>
            <person name="Cichocki N."/>
            <person name="Clum A."/>
            <person name="Dockter R.B."/>
            <person name="Fauchery L."/>
            <person name="Guy J."/>
            <person name="Iotti M."/>
            <person name="Le Tacon F."/>
            <person name="Lindquist E.A."/>
            <person name="Lipzen A."/>
            <person name="Malagnac F."/>
            <person name="Mello A."/>
            <person name="Molinier V."/>
            <person name="Miyauchi S."/>
            <person name="Poulain J."/>
            <person name="Riccioni C."/>
            <person name="Rubini A."/>
            <person name="Sitrit Y."/>
            <person name="Splivallo R."/>
            <person name="Traeger S."/>
            <person name="Wang M."/>
            <person name="Zifcakova L."/>
            <person name="Wipf D."/>
            <person name="Zambonelli A."/>
            <person name="Paolocci F."/>
            <person name="Nowrousian M."/>
            <person name="Ottonello S."/>
            <person name="Baldrian P."/>
            <person name="Spatafora J.W."/>
            <person name="Henrissat B."/>
            <person name="Nagy L.G."/>
            <person name="Aury J.M."/>
            <person name="Wincker P."/>
            <person name="Grigoriev I.V."/>
            <person name="Bonfante P."/>
            <person name="Martin F.M."/>
        </authorList>
    </citation>
    <scope>NUCLEOTIDE SEQUENCE [LARGE SCALE GENOMIC DNA]</scope>
    <source>
        <strain evidence="9 10">ATCC MYA-4762</strain>
    </source>
</reference>
<dbReference type="PANTHER" id="PTHR23180">
    <property type="entry name" value="CENTAURIN/ARF"/>
    <property type="match status" value="1"/>
</dbReference>
<name>A0A3N4M376_9PEZI</name>
<keyword evidence="5" id="KW-0677">Repeat</keyword>
<dbReference type="GO" id="GO:0006891">
    <property type="term" value="P:intra-Golgi vesicle-mediated transport"/>
    <property type="evidence" value="ECO:0007669"/>
    <property type="project" value="TreeGrafter"/>
</dbReference>
<dbReference type="InterPro" id="IPR038508">
    <property type="entry name" value="ArfGAP_dom_sf"/>
</dbReference>
<dbReference type="CDD" id="cd07608">
    <property type="entry name" value="BAR_ArfGAP_fungi"/>
    <property type="match status" value="1"/>
</dbReference>
<evidence type="ECO:0000256" key="1">
    <source>
        <dbReference type="ARBA" id="ARBA00022723"/>
    </source>
</evidence>
<feature type="compositionally biased region" description="Low complexity" evidence="6">
    <location>
        <begin position="1056"/>
        <end position="1069"/>
    </location>
</feature>
<dbReference type="PROSITE" id="PS50003">
    <property type="entry name" value="PH_DOMAIN"/>
    <property type="match status" value="1"/>
</dbReference>
<sequence length="1104" mass="122943">MGNVSGKLEDIPSLYLRDQYRLSLASLHITNGRGRLIVKIVPNAFPSSRVLAKKDPGDDGLVEYVQDPDPNPQGPTLLLKLTNEDELNFKFTFNMRRREDGPVPIETAVNGLTFVVAPNQRVLESLVTREFHADPNLHKNPNVNLVGDFSTDGSSAVQFHWNWTWRPPYGGGDGVNLGWKNTCSFVEYDRTAHKLSTLAAFSFWVQSAPRCLWPPSPIPGFEMNIPPKLRLNSVSEIRPGEKGSDYVEPTSPLEASYDGAPTGTSVKVDCQRPPESMMAEDGPLFRATIKSLEQKTGAFRSRMKKVLKRAEAAKFAQSACNEAVGAFMDALREAASSNASGIQPALDHYFDRTYKEIQRFEKQNEANLQKLIIDPLTKLYNLDIKQAEAKKKDFEEESRDYYNFVSRYLGMRQDSLKQKKKVDSDSKYQNRRRNFELKRFDYCSFMEDLHGGRKEQEVLSQLTKFADAQAKSYLTAAKKVQELMPQLEALSHEVKETDKEFQLQRTEREERRRQLEKSQKTYVVPENVPSFMPPPATSNICAVQYEGSGVESGKSEPGFSIRTSPSASGNVLDHSHGSNVGSALGLSMSTITATPSVVGKKFKGIRDLQEKDYTGVTENAEQERKKEGLLWALSRPGSHADPKGLNKQAWHKYWVVLAGGQLCEYSNWKQKLDLHNDPINLRMASVREARSSERRFCFEVITPQYKRVYQATSEDDMNSWIAAINNALKVTIEGGASVTTFDTSRLENDVIQTKNLQQVLIGRHYNTNHNPASITTHSSSNTLHRRTTVGARPNPARRCSSTFGDDPEKLLQLVRESDPSNSSCADCGSNVKAEWVSINLGIVLCIECSGLHRSLGTHISKVRSLTLDTTSFTPDLVDLICSIGNRASNTVWEGKLDPSQRPDHRASRETRLKFITTKYVNRAWVVSLSPTLSVFASPDEVLLESVTKNDLRGALYALALHASPNTIDPATRFHVVHLALQVADPTLTASPNPNLDLPPPTPNSQQPAPITYPLAELIIQNGGELPSSIPSIPLSHWARQYIAQKTAKQLGTLAVTSGNTGPSGSSSTLSRDEAAEREREIKLQKRISSGGRINRSQAPPREYD</sequence>
<evidence type="ECO:0000313" key="10">
    <source>
        <dbReference type="Proteomes" id="UP000267821"/>
    </source>
</evidence>
<feature type="domain" description="Arf-GAP" evidence="8">
    <location>
        <begin position="808"/>
        <end position="932"/>
    </location>
</feature>
<dbReference type="SMART" id="SM00105">
    <property type="entry name" value="ArfGap"/>
    <property type="match status" value="1"/>
</dbReference>
<dbReference type="InterPro" id="IPR027267">
    <property type="entry name" value="AH/BAR_dom_sf"/>
</dbReference>
<protein>
    <recommendedName>
        <fullName evidence="5">ADP-ribosylation factor GTPase-activating protein</fullName>
    </recommendedName>
</protein>
<feature type="compositionally biased region" description="Polar residues" evidence="6">
    <location>
        <begin position="771"/>
        <end position="782"/>
    </location>
</feature>
<evidence type="ECO:0000256" key="6">
    <source>
        <dbReference type="SAM" id="MobiDB-lite"/>
    </source>
</evidence>
<dbReference type="GO" id="GO:0005802">
    <property type="term" value="C:trans-Golgi network"/>
    <property type="evidence" value="ECO:0007669"/>
    <property type="project" value="TreeGrafter"/>
</dbReference>
<accession>A0A3N4M376</accession>
<dbReference type="Proteomes" id="UP000267821">
    <property type="component" value="Unassembled WGS sequence"/>
</dbReference>
<feature type="region of interest" description="Disordered" evidence="6">
    <location>
        <begin position="240"/>
        <end position="265"/>
    </location>
</feature>
<evidence type="ECO:0000256" key="4">
    <source>
        <dbReference type="PROSITE-ProRule" id="PRU00288"/>
    </source>
</evidence>
<evidence type="ECO:0000313" key="9">
    <source>
        <dbReference type="EMBL" id="RPB27401.1"/>
    </source>
</evidence>
<dbReference type="SMART" id="SM00233">
    <property type="entry name" value="PH"/>
    <property type="match status" value="1"/>
</dbReference>
<proteinExistence type="predicted"/>
<dbReference type="Gene3D" id="1.20.1270.60">
    <property type="entry name" value="Arfaptin homology (AH) domain/BAR domain"/>
    <property type="match status" value="1"/>
</dbReference>
<dbReference type="SUPFAM" id="SSF50729">
    <property type="entry name" value="PH domain-like"/>
    <property type="match status" value="1"/>
</dbReference>
<dbReference type="FunFam" id="1.10.220.150:FF:000017">
    <property type="entry name" value="ARF GTPase activator (Csx2), putative"/>
    <property type="match status" value="1"/>
</dbReference>
<feature type="compositionally biased region" description="Basic and acidic residues" evidence="6">
    <location>
        <begin position="1070"/>
        <end position="1083"/>
    </location>
</feature>
<dbReference type="EMBL" id="ML121531">
    <property type="protein sequence ID" value="RPB27401.1"/>
    <property type="molecule type" value="Genomic_DNA"/>
</dbReference>
<keyword evidence="1 5" id="KW-0479">Metal-binding</keyword>
<keyword evidence="5" id="KW-0343">GTPase activation</keyword>
<dbReference type="AlphaFoldDB" id="A0A3N4M376"/>
<dbReference type="InterPro" id="IPR037278">
    <property type="entry name" value="ARFGAP/RecO"/>
</dbReference>
<keyword evidence="3 5" id="KW-0862">Zinc</keyword>
<dbReference type="InterPro" id="IPR001849">
    <property type="entry name" value="PH_domain"/>
</dbReference>
<dbReference type="InterPro" id="IPR004148">
    <property type="entry name" value="BAR_dom"/>
</dbReference>
<dbReference type="SUPFAM" id="SSF103657">
    <property type="entry name" value="BAR/IMD domain-like"/>
    <property type="match status" value="1"/>
</dbReference>
<keyword evidence="5" id="KW-0963">Cytoplasm</keyword>
<feature type="domain" description="PH" evidence="7">
    <location>
        <begin position="623"/>
        <end position="729"/>
    </location>
</feature>
<evidence type="ECO:0000256" key="3">
    <source>
        <dbReference type="ARBA" id="ARBA00022833"/>
    </source>
</evidence>
<dbReference type="InterPro" id="IPR011993">
    <property type="entry name" value="PH-like_dom_sf"/>
</dbReference>
<dbReference type="InterPro" id="IPR001164">
    <property type="entry name" value="ArfGAP_dom"/>
</dbReference>
<dbReference type="PROSITE" id="PS50115">
    <property type="entry name" value="ARFGAP"/>
    <property type="match status" value="1"/>
</dbReference>
<dbReference type="Gene3D" id="2.30.29.30">
    <property type="entry name" value="Pleckstrin-homology domain (PH domain)/Phosphotyrosine-binding domain (PTB)"/>
    <property type="match status" value="1"/>
</dbReference>
<dbReference type="SUPFAM" id="SSF57863">
    <property type="entry name" value="ArfGap/RecO-like zinc finger"/>
    <property type="match status" value="1"/>
</dbReference>
<dbReference type="InParanoid" id="A0A3N4M376"/>
<feature type="region of interest" description="Disordered" evidence="6">
    <location>
        <begin position="771"/>
        <end position="800"/>
    </location>
</feature>
<comment type="function">
    <text evidence="5">GTPase-activating protein for the ADP ribosylation factor family.</text>
</comment>
<organism evidence="9 10">
    <name type="scientific">Terfezia boudieri ATCC MYA-4762</name>
    <dbReference type="NCBI Taxonomy" id="1051890"/>
    <lineage>
        <taxon>Eukaryota</taxon>
        <taxon>Fungi</taxon>
        <taxon>Dikarya</taxon>
        <taxon>Ascomycota</taxon>
        <taxon>Pezizomycotina</taxon>
        <taxon>Pezizomycetes</taxon>
        <taxon>Pezizales</taxon>
        <taxon>Pezizaceae</taxon>
        <taxon>Terfezia</taxon>
    </lineage>
</organism>
<dbReference type="FunFam" id="2.30.29.30:FF:000252">
    <property type="entry name" value="ARF GTPase activator (Csx2)"/>
    <property type="match status" value="1"/>
</dbReference>